<name>W3VHL1_MOEAP</name>
<feature type="domain" description="Trafficking protein particle complex subunit 11" evidence="2">
    <location>
        <begin position="408"/>
        <end position="685"/>
    </location>
</feature>
<keyword evidence="4" id="KW-1185">Reference proteome</keyword>
<dbReference type="OrthoDB" id="6278596at2759"/>
<organism evidence="3 4">
    <name type="scientific">Moesziomyces aphidis</name>
    <name type="common">Pseudozyma aphidis</name>
    <dbReference type="NCBI Taxonomy" id="84754"/>
    <lineage>
        <taxon>Eukaryota</taxon>
        <taxon>Fungi</taxon>
        <taxon>Dikarya</taxon>
        <taxon>Basidiomycota</taxon>
        <taxon>Ustilaginomycotina</taxon>
        <taxon>Ustilaginomycetes</taxon>
        <taxon>Ustilaginales</taxon>
        <taxon>Ustilaginaceae</taxon>
        <taxon>Moesziomyces</taxon>
    </lineage>
</organism>
<feature type="compositionally biased region" description="Low complexity" evidence="1">
    <location>
        <begin position="32"/>
        <end position="50"/>
    </location>
</feature>
<reference evidence="3 4" key="1">
    <citation type="journal article" date="2014" name="Genome Announc.">
        <title>Genome sequence of the basidiomycetous fungus Pseudozyma aphidis DSM70725, an efficient producer of biosurfactant mannosylerythritol lipids.</title>
        <authorList>
            <person name="Lorenz S."/>
            <person name="Guenther M."/>
            <person name="Grumaz C."/>
            <person name="Rupp S."/>
            <person name="Zibek S."/>
            <person name="Sohn K."/>
        </authorList>
    </citation>
    <scope>NUCLEOTIDE SEQUENCE [LARGE SCALE GENOMIC DNA]</scope>
    <source>
        <strain evidence="4">ATCC 32657 / CBS 517.83 / DSM 70725 / JCM 10318 / NBRC 10182 / NRRL Y-7954 / St-0401</strain>
    </source>
</reference>
<evidence type="ECO:0000313" key="3">
    <source>
        <dbReference type="EMBL" id="ETS60262.1"/>
    </source>
</evidence>
<dbReference type="HOGENOM" id="CLU_003572_2_0_1"/>
<dbReference type="EMBL" id="AWNI01000038">
    <property type="protein sequence ID" value="ETS60262.1"/>
    <property type="molecule type" value="Genomic_DNA"/>
</dbReference>
<dbReference type="PANTHER" id="PTHR14374:SF0">
    <property type="entry name" value="TRAFFICKING PROTEIN PARTICLE COMPLEX SUBUNIT 11"/>
    <property type="match status" value="1"/>
</dbReference>
<proteinExistence type="predicted"/>
<feature type="region of interest" description="Disordered" evidence="1">
    <location>
        <begin position="32"/>
        <end position="71"/>
    </location>
</feature>
<dbReference type="PANTHER" id="PTHR14374">
    <property type="entry name" value="FOIE GRAS"/>
    <property type="match status" value="1"/>
</dbReference>
<evidence type="ECO:0000259" key="2">
    <source>
        <dbReference type="Pfam" id="PF11817"/>
    </source>
</evidence>
<sequence length="1301" mass="138467">MNAFPPELLHHHFACMVVAGLAPPTKSASALAASSAPSASDASPSSGPTASSPPGPAIATSASSHIPADHPTAAFPELTKALHDILASRARNTVWDPSRGRAAVFHTVFADHTVRLPPLKTKPSSRHVPPIASITAGSSGSPPSESASAAFAALPPRSPLSPLHPNSPQFPDGLIAPVWVRKHRELVPSVFVSLHCLPLSTAPSPPTPEELRSADEDLIKLISERRRSLAERGIKLTIVLLTHKHMLDDAQLEARLSYIRRSSGLDSRASLFVLTPVSRPELGEFVSSLHGALFEPAADYYREHARRVKRKRTRYPPPPSVLQPIVTALGTLAPAAGAGAKAVSMGDVAWLSREGWIVRSEYKLGVFAELAGDMHEAALRYREAYDLLCCSPTCLLGSTLMLPPRTKRWAEAKVLADTLCMRICKLMLYADDGEGAAAYFRRHLARFTDLSTGWGIGAMTFEYWSWLGKQYRMFGELVEHATRQVAGAPLPAFQLPAHAPPLPSRLLHPDALPAFADGRGGVNPPPGMLLPNQNAVAVAVTPYATLQGAGAYFYLAALCTLERRARFVRAVANAGSTEEEETSPLAHERKVDHTAQITETLTKAYDAFKRARQHRAALLVAARIAIAYHDGAQHTMALKFLERILRSYTKDDVHDVRAALVEIAADAAVSAGDSTAALKMLIEMLDPRLPIGYERRKAAVQALKTLVLQSDAAQSPAGDGEGDDEADVGKGNVAVAPGMWSVEAVLPVAEVDVGTSMAFQVVVRNLAAFDVAEVVGVDSIAVHVRSGDDARETVVRARSSGGSAPADKPVVVDLGAIDASADAHAAETPLNAALTPRGTIVLQGTIKPDASGPVRIDRVTLCAHTLTTSRRAPLEAELALGEEAGEAGGGLCEGRWMLPSGRSVVVTQRADTRVAHVRPQRFDVSLGVTSTEVGYVDERIAVRIAVGNNERIPLVAWIDATLQPSYDGARDTLSCDAPHASATTQAVKAIEVGSVPAGESSEVVVWLTPAQAAGVRTVDVALRVARQPVEGEVDAIEVAASASGVVPVVALFDAKTWIRAAKRGQKKGLLEWGTDAEVAEERLVGLDLEVVGGAVEVVAVELDGQAQASDALGEWTVGDRFSFALASTAAAEWRVQWRRSGTLNTTLIPVAPAAGEDLATGITVTLVYAQRQRVHRAFDVDLVVDNHHGTRSYALALSLDTDANFTSAANRHLTLPHVLPQQTVTVHLARLVPQAIGRLTLPNLTIAILDPANLQATLASRNTNALPTAVDESRDAINLAYSTDKTSSTRVDHMPRVVVTL</sequence>
<gene>
    <name evidence="3" type="ORF">PaG_05813</name>
</gene>
<accession>W3VHL1</accession>
<dbReference type="Pfam" id="PF11817">
    <property type="entry name" value="Foie-gras_1"/>
    <property type="match status" value="1"/>
</dbReference>
<evidence type="ECO:0000313" key="4">
    <source>
        <dbReference type="Proteomes" id="UP000019462"/>
    </source>
</evidence>
<dbReference type="InterPro" id="IPR021773">
    <property type="entry name" value="TPC11"/>
</dbReference>
<comment type="caution">
    <text evidence="3">The sequence shown here is derived from an EMBL/GenBank/DDBJ whole genome shotgun (WGS) entry which is preliminary data.</text>
</comment>
<evidence type="ECO:0000256" key="1">
    <source>
        <dbReference type="SAM" id="MobiDB-lite"/>
    </source>
</evidence>
<protein>
    <recommendedName>
        <fullName evidence="2">Trafficking protein particle complex subunit 11 domain-containing protein</fullName>
    </recommendedName>
</protein>
<dbReference type="Proteomes" id="UP000019462">
    <property type="component" value="Unassembled WGS sequence"/>
</dbReference>